<sequence length="81" mass="9222">MLGVRVVLNFSVACLTCCTSLYLSSYSRVCLNYKFRQSRDFFISGLVKATVLLIRRTMADTNPDQTPQVTATLLFFFPHMC</sequence>
<evidence type="ECO:0000313" key="2">
    <source>
        <dbReference type="EMBL" id="KAF4083897.1"/>
    </source>
</evidence>
<accession>A0A7J6AP65</accession>
<proteinExistence type="predicted"/>
<name>A0A7J6AP65_AMEME</name>
<organism evidence="2 3">
    <name type="scientific">Ameiurus melas</name>
    <name type="common">Black bullhead</name>
    <name type="synonym">Silurus melas</name>
    <dbReference type="NCBI Taxonomy" id="219545"/>
    <lineage>
        <taxon>Eukaryota</taxon>
        <taxon>Metazoa</taxon>
        <taxon>Chordata</taxon>
        <taxon>Craniata</taxon>
        <taxon>Vertebrata</taxon>
        <taxon>Euteleostomi</taxon>
        <taxon>Actinopterygii</taxon>
        <taxon>Neopterygii</taxon>
        <taxon>Teleostei</taxon>
        <taxon>Ostariophysi</taxon>
        <taxon>Siluriformes</taxon>
        <taxon>Ictaluridae</taxon>
        <taxon>Ameiurus</taxon>
    </lineage>
</organism>
<keyword evidence="1" id="KW-0472">Membrane</keyword>
<comment type="caution">
    <text evidence="2">The sequence shown here is derived from an EMBL/GenBank/DDBJ whole genome shotgun (WGS) entry which is preliminary data.</text>
</comment>
<protein>
    <submittedName>
        <fullName evidence="2">Uncharacterized protein</fullName>
    </submittedName>
</protein>
<evidence type="ECO:0000313" key="3">
    <source>
        <dbReference type="Proteomes" id="UP000593565"/>
    </source>
</evidence>
<dbReference type="Proteomes" id="UP000593565">
    <property type="component" value="Unassembled WGS sequence"/>
</dbReference>
<feature type="transmembrane region" description="Helical" evidence="1">
    <location>
        <begin position="6"/>
        <end position="26"/>
    </location>
</feature>
<gene>
    <name evidence="2" type="ORF">AMELA_G00122630</name>
</gene>
<evidence type="ECO:0000256" key="1">
    <source>
        <dbReference type="SAM" id="Phobius"/>
    </source>
</evidence>
<dbReference type="EMBL" id="JAAGNN010000010">
    <property type="protein sequence ID" value="KAF4083897.1"/>
    <property type="molecule type" value="Genomic_DNA"/>
</dbReference>
<reference evidence="2 3" key="1">
    <citation type="submission" date="2020-02" db="EMBL/GenBank/DDBJ databases">
        <title>A chromosome-scale genome assembly of the black bullhead catfish (Ameiurus melas).</title>
        <authorList>
            <person name="Wen M."/>
            <person name="Zham M."/>
            <person name="Cabau C."/>
            <person name="Klopp C."/>
            <person name="Donnadieu C."/>
            <person name="Roques C."/>
            <person name="Bouchez O."/>
            <person name="Lampietro C."/>
            <person name="Jouanno E."/>
            <person name="Herpin A."/>
            <person name="Louis A."/>
            <person name="Berthelot C."/>
            <person name="Parey E."/>
            <person name="Roest-Crollius H."/>
            <person name="Braasch I."/>
            <person name="Postlethwait J."/>
            <person name="Robinson-Rechavi M."/>
            <person name="Echchiki A."/>
            <person name="Begum T."/>
            <person name="Montfort J."/>
            <person name="Schartl M."/>
            <person name="Bobe J."/>
            <person name="Guiguen Y."/>
        </authorList>
    </citation>
    <scope>NUCLEOTIDE SEQUENCE [LARGE SCALE GENOMIC DNA]</scope>
    <source>
        <strain evidence="2">M_S1</strain>
        <tissue evidence="2">Blood</tissue>
    </source>
</reference>
<keyword evidence="3" id="KW-1185">Reference proteome</keyword>
<dbReference type="AlphaFoldDB" id="A0A7J6AP65"/>
<keyword evidence="1" id="KW-0812">Transmembrane</keyword>
<keyword evidence="1" id="KW-1133">Transmembrane helix</keyword>